<evidence type="ECO:0000313" key="3">
    <source>
        <dbReference type="Proteomes" id="UP000772434"/>
    </source>
</evidence>
<name>A0A9P5Q685_9AGAR</name>
<dbReference type="EMBL" id="JADNRY010000009">
    <property type="protein sequence ID" value="KAF9075534.1"/>
    <property type="molecule type" value="Genomic_DNA"/>
</dbReference>
<organism evidence="2 3">
    <name type="scientific">Rhodocollybia butyracea</name>
    <dbReference type="NCBI Taxonomy" id="206335"/>
    <lineage>
        <taxon>Eukaryota</taxon>
        <taxon>Fungi</taxon>
        <taxon>Dikarya</taxon>
        <taxon>Basidiomycota</taxon>
        <taxon>Agaricomycotina</taxon>
        <taxon>Agaricomycetes</taxon>
        <taxon>Agaricomycetidae</taxon>
        <taxon>Agaricales</taxon>
        <taxon>Marasmiineae</taxon>
        <taxon>Omphalotaceae</taxon>
        <taxon>Rhodocollybia</taxon>
    </lineage>
</organism>
<reference evidence="2" key="1">
    <citation type="submission" date="2020-11" db="EMBL/GenBank/DDBJ databases">
        <authorList>
            <consortium name="DOE Joint Genome Institute"/>
            <person name="Ahrendt S."/>
            <person name="Riley R."/>
            <person name="Andreopoulos W."/>
            <person name="Labutti K."/>
            <person name="Pangilinan J."/>
            <person name="Ruiz-Duenas F.J."/>
            <person name="Barrasa J.M."/>
            <person name="Sanchez-Garcia M."/>
            <person name="Camarero S."/>
            <person name="Miyauchi S."/>
            <person name="Serrano A."/>
            <person name="Linde D."/>
            <person name="Babiker R."/>
            <person name="Drula E."/>
            <person name="Ayuso-Fernandez I."/>
            <person name="Pacheco R."/>
            <person name="Padilla G."/>
            <person name="Ferreira P."/>
            <person name="Barriuso J."/>
            <person name="Kellner H."/>
            <person name="Castanera R."/>
            <person name="Alfaro M."/>
            <person name="Ramirez L."/>
            <person name="Pisabarro A.G."/>
            <person name="Kuo A."/>
            <person name="Tritt A."/>
            <person name="Lipzen A."/>
            <person name="He G."/>
            <person name="Yan M."/>
            <person name="Ng V."/>
            <person name="Cullen D."/>
            <person name="Martin F."/>
            <person name="Rosso M.-N."/>
            <person name="Henrissat B."/>
            <person name="Hibbett D."/>
            <person name="Martinez A.T."/>
            <person name="Grigoriev I.V."/>
        </authorList>
    </citation>
    <scope>NUCLEOTIDE SEQUENCE</scope>
    <source>
        <strain evidence="2">AH 40177</strain>
    </source>
</reference>
<proteinExistence type="predicted"/>
<dbReference type="SUPFAM" id="SSF52047">
    <property type="entry name" value="RNI-like"/>
    <property type="match status" value="1"/>
</dbReference>
<dbReference type="PANTHER" id="PTHR38926:SF72">
    <property type="entry name" value="IM:7136021-RELATED"/>
    <property type="match status" value="1"/>
</dbReference>
<dbReference type="OrthoDB" id="2877316at2759"/>
<dbReference type="Gene3D" id="3.80.10.10">
    <property type="entry name" value="Ribonuclease Inhibitor"/>
    <property type="match status" value="1"/>
</dbReference>
<dbReference type="InterPro" id="IPR032675">
    <property type="entry name" value="LRR_dom_sf"/>
</dbReference>
<evidence type="ECO:0000313" key="2">
    <source>
        <dbReference type="EMBL" id="KAF9075534.1"/>
    </source>
</evidence>
<gene>
    <name evidence="2" type="ORF">BDP27DRAFT_1038976</name>
</gene>
<dbReference type="PANTHER" id="PTHR38926">
    <property type="entry name" value="F-BOX DOMAIN CONTAINING PROTEIN, EXPRESSED"/>
    <property type="match status" value="1"/>
</dbReference>
<protein>
    <recommendedName>
        <fullName evidence="4">F-box domain-containing protein</fullName>
    </recommendedName>
</protein>
<keyword evidence="1" id="KW-0175">Coiled coil</keyword>
<evidence type="ECO:0008006" key="4">
    <source>
        <dbReference type="Google" id="ProtNLM"/>
    </source>
</evidence>
<accession>A0A9P5Q685</accession>
<comment type="caution">
    <text evidence="2">The sequence shown here is derived from an EMBL/GenBank/DDBJ whole genome shotgun (WGS) entry which is preliminary data.</text>
</comment>
<dbReference type="Proteomes" id="UP000772434">
    <property type="component" value="Unassembled WGS sequence"/>
</dbReference>
<keyword evidence="3" id="KW-1185">Reference proteome</keyword>
<sequence length="509" mass="57982">MARYLLQSRIEEIPFRLAPDDTSFLKERIDTIEKEAACIKTQIAKLNHQLKSKRKELAAIHNILAPIRLLPFEILSEIFYEYVGNSRDARLRLLLTHVCLAWRRVAHGTSKLWTGLELLNSRGFKSFMEHGEMMVDWLSRSGTLPLNVSVGQGCVEDPLHLKNLLDNLVPFCSRLQSLTLTFPFRALTSQQGAFLALGECPFPALKKLDLDIDDIRGYWVKKFACRRFTTFINAPLLNDVKLRLGGEACIKENPVSILLDTLPIPVNQLHSIHLEFRHYPVDPRSYLDLLKSCSALVECRLLCVGWLRGPLAELLPMTFPTLRILSLEQWDDPSESRFIQLITVPSLDTFRIDHSIYSGDDPSDLSTHLINLQARSSSSLSTFELIRVRLMSTEEILSVIAEFPALEHLKLCDCNLNTQSLMYALALPGDRLPLVPNLESLYLVDYEVIPKGSESFIADMVETRTASVAGRGKVCLRALRLAYRRQQLSETMINRFREVLDFHMDEDCD</sequence>
<dbReference type="AlphaFoldDB" id="A0A9P5Q685"/>
<feature type="coiled-coil region" evidence="1">
    <location>
        <begin position="29"/>
        <end position="56"/>
    </location>
</feature>
<evidence type="ECO:0000256" key="1">
    <source>
        <dbReference type="SAM" id="Coils"/>
    </source>
</evidence>